<protein>
    <submittedName>
        <fullName evidence="4">ABC transporter substrate-binding protein</fullName>
    </submittedName>
</protein>
<dbReference type="CDD" id="cd14750">
    <property type="entry name" value="PBP2_TMBP"/>
    <property type="match status" value="1"/>
</dbReference>
<comment type="similarity">
    <text evidence="1">Belongs to the bacterial solute-binding protein 1 family.</text>
</comment>
<accession>A0AAT9HSI5</accession>
<reference evidence="4" key="1">
    <citation type="submission" date="2024-06" db="EMBL/GenBank/DDBJ databases">
        <authorList>
            <consortium name="consrtm"/>
            <person name="Uemura M."/>
            <person name="Terahara T."/>
        </authorList>
    </citation>
    <scope>NUCLEOTIDE SEQUENCE</scope>
    <source>
        <strain evidence="4">KM77-8</strain>
    </source>
</reference>
<dbReference type="Pfam" id="PF01547">
    <property type="entry name" value="SBP_bac_1"/>
    <property type="match status" value="1"/>
</dbReference>
<keyword evidence="2" id="KW-0813">Transport</keyword>
<dbReference type="EMBL" id="AP035768">
    <property type="protein sequence ID" value="BFO20538.1"/>
    <property type="molecule type" value="Genomic_DNA"/>
</dbReference>
<sequence>MRWIHAAGRGLLVLIIVLTGYVASGAQADEASGDGRGPLTLATAGDLTGYLGSVLDGWNRAHPGERVTLVELPDSADETRAQMITDLRGGERGRFDVLNIDVSWTSEFAAAGWIRPLPRERFPLGTFLPRVVDTATYDGRLYAVPYVTNAGLLLYRKDVLDAEGVPPPRTWAELEEAARTLAPRHGLDGYAGQFLPYEGLTVNAAEAVYSAGGTILGDEGERVTVDSRAARDGIGFLARGVREGWIPREALAYKEEESKRAFQDGRLLFLRNWPYAYVAASAPGSRIAGRVGAVPLPGPDGPGTSVLGGSNLAVGSHARHPDSAARLLAYLTSERVQRQVLTRGALPPVRAGLYDDPELVRRFPYLPTLRESVLAAAPRPKSPHYDQVSLVVQAVVHDAMTGRQTPEAAVRRLAGELAAVSAR</sequence>
<reference evidence="4" key="2">
    <citation type="submission" date="2024-07" db="EMBL/GenBank/DDBJ databases">
        <title>Streptomyces haneummycinica sp. nov., a new antibiotic-producing actinobacterium isolated from marine sediment.</title>
        <authorList>
            <person name="Uemura M."/>
            <person name="Hamada M."/>
            <person name="Hirano S."/>
            <person name="Kobayashi K."/>
            <person name="Ohshiro T."/>
            <person name="Kobayashi T."/>
            <person name="Terahara T."/>
        </authorList>
    </citation>
    <scope>NUCLEOTIDE SEQUENCE</scope>
    <source>
        <strain evidence="4">KM77-8</strain>
    </source>
</reference>
<dbReference type="InterPro" id="IPR050490">
    <property type="entry name" value="Bact_solute-bd_prot1"/>
</dbReference>
<evidence type="ECO:0000256" key="3">
    <source>
        <dbReference type="ARBA" id="ARBA00022729"/>
    </source>
</evidence>
<gene>
    <name evidence="4" type="ORF">SHKM778_69260</name>
</gene>
<keyword evidence="3" id="KW-0732">Signal</keyword>
<dbReference type="InterPro" id="IPR006059">
    <property type="entry name" value="SBP"/>
</dbReference>
<evidence type="ECO:0000256" key="2">
    <source>
        <dbReference type="ARBA" id="ARBA00022448"/>
    </source>
</evidence>
<dbReference type="PANTHER" id="PTHR43649">
    <property type="entry name" value="ARABINOSE-BINDING PROTEIN-RELATED"/>
    <property type="match status" value="1"/>
</dbReference>
<organism evidence="4">
    <name type="scientific">Streptomyces haneummycinicus</name>
    <dbReference type="NCBI Taxonomy" id="3074435"/>
    <lineage>
        <taxon>Bacteria</taxon>
        <taxon>Bacillati</taxon>
        <taxon>Actinomycetota</taxon>
        <taxon>Actinomycetes</taxon>
        <taxon>Kitasatosporales</taxon>
        <taxon>Streptomycetaceae</taxon>
        <taxon>Streptomyces</taxon>
    </lineage>
</organism>
<name>A0AAT9HSI5_9ACTN</name>
<dbReference type="Gene3D" id="3.40.190.10">
    <property type="entry name" value="Periplasmic binding protein-like II"/>
    <property type="match status" value="2"/>
</dbReference>
<proteinExistence type="inferred from homology"/>
<dbReference type="PANTHER" id="PTHR43649:SF34">
    <property type="entry name" value="ABC TRANSPORTER PERIPLASMIC-BINDING PROTEIN YCJN-RELATED"/>
    <property type="match status" value="1"/>
</dbReference>
<dbReference type="AlphaFoldDB" id="A0AAT9HSI5"/>
<evidence type="ECO:0000313" key="4">
    <source>
        <dbReference type="EMBL" id="BFO20538.1"/>
    </source>
</evidence>
<dbReference type="SUPFAM" id="SSF53850">
    <property type="entry name" value="Periplasmic binding protein-like II"/>
    <property type="match status" value="1"/>
</dbReference>
<evidence type="ECO:0000256" key="1">
    <source>
        <dbReference type="ARBA" id="ARBA00008520"/>
    </source>
</evidence>